<proteinExistence type="predicted"/>
<name>A0A0E3SEA6_9EURY</name>
<evidence type="ECO:0000313" key="3">
    <source>
        <dbReference type="Proteomes" id="UP000033101"/>
    </source>
</evidence>
<evidence type="ECO:0000256" key="1">
    <source>
        <dbReference type="SAM" id="MobiDB-lite"/>
    </source>
</evidence>
<dbReference type="EMBL" id="CP009516">
    <property type="protein sequence ID" value="AKB77828.1"/>
    <property type="molecule type" value="Genomic_DNA"/>
</dbReference>
<keyword evidence="3" id="KW-1185">Reference proteome</keyword>
<dbReference type="GeneID" id="24830528"/>
<organism evidence="2 3">
    <name type="scientific">Methanosarcina horonobensis HB-1 = JCM 15518</name>
    <dbReference type="NCBI Taxonomy" id="1434110"/>
    <lineage>
        <taxon>Archaea</taxon>
        <taxon>Methanobacteriati</taxon>
        <taxon>Methanobacteriota</taxon>
        <taxon>Stenosarchaea group</taxon>
        <taxon>Methanomicrobia</taxon>
        <taxon>Methanosarcinales</taxon>
        <taxon>Methanosarcinaceae</taxon>
        <taxon>Methanosarcina</taxon>
    </lineage>
</organism>
<protein>
    <submittedName>
        <fullName evidence="2">Uncharacterized protein</fullName>
    </submittedName>
</protein>
<feature type="region of interest" description="Disordered" evidence="1">
    <location>
        <begin position="69"/>
        <end position="89"/>
    </location>
</feature>
<evidence type="ECO:0000313" key="2">
    <source>
        <dbReference type="EMBL" id="AKB77828.1"/>
    </source>
</evidence>
<dbReference type="KEGG" id="mhor:MSHOH_1345"/>
<accession>A0A0E3SEA6</accession>
<gene>
    <name evidence="2" type="ORF">MSHOH_1345</name>
</gene>
<reference evidence="2 3" key="1">
    <citation type="submission" date="2014-07" db="EMBL/GenBank/DDBJ databases">
        <title>Methanogenic archaea and the global carbon cycle.</title>
        <authorList>
            <person name="Henriksen J.R."/>
            <person name="Luke J."/>
            <person name="Reinhart S."/>
            <person name="Benedict M.N."/>
            <person name="Youngblut N.D."/>
            <person name="Metcalf M.E."/>
            <person name="Whitaker R.J."/>
            <person name="Metcalf W.W."/>
        </authorList>
    </citation>
    <scope>NUCLEOTIDE SEQUENCE [LARGE SCALE GENOMIC DNA]</scope>
    <source>
        <strain evidence="2 3">HB-1</strain>
    </source>
</reference>
<dbReference type="HOGENOM" id="CLU_2299350_0_0_2"/>
<feature type="compositionally biased region" description="Basic and acidic residues" evidence="1">
    <location>
        <begin position="69"/>
        <end position="86"/>
    </location>
</feature>
<sequence length="100" mass="11475">MSPRSGALYWAFNIQFWSASRDIKQSPEKHETKGFWARVSVVGKEGKRIFQKGNDKAKAFFSGAFLRTREKSDSKPKDKPKEKEKASIGFRRASELFMQG</sequence>
<dbReference type="AlphaFoldDB" id="A0A0E3SEA6"/>
<dbReference type="RefSeq" id="WP_048138482.1">
    <property type="nucleotide sequence ID" value="NZ_BBCW01000105.1"/>
</dbReference>
<dbReference type="Proteomes" id="UP000033101">
    <property type="component" value="Chromosome"/>
</dbReference>
<dbReference type="PATRIC" id="fig|1434110.4.peg.1672"/>